<dbReference type="Pfam" id="PF13641">
    <property type="entry name" value="Glyco_tranf_2_3"/>
    <property type="match status" value="1"/>
</dbReference>
<dbReference type="EMBL" id="BAABHV010000022">
    <property type="protein sequence ID" value="GAA5061575.1"/>
    <property type="molecule type" value="Genomic_DNA"/>
</dbReference>
<dbReference type="Gene3D" id="3.90.550.10">
    <property type="entry name" value="Spore Coat Polysaccharide Biosynthesis Protein SpsA, Chain A"/>
    <property type="match status" value="1"/>
</dbReference>
<name>A0ABP9KQC6_9SPHN</name>
<evidence type="ECO:0000313" key="2">
    <source>
        <dbReference type="Proteomes" id="UP001500518"/>
    </source>
</evidence>
<gene>
    <name evidence="1" type="ORF">GCM10023208_31060</name>
</gene>
<dbReference type="RefSeq" id="WP_346033916.1">
    <property type="nucleotide sequence ID" value="NZ_BAABHV010000022.1"/>
</dbReference>
<reference evidence="2" key="1">
    <citation type="journal article" date="2019" name="Int. J. Syst. Evol. Microbiol.">
        <title>The Global Catalogue of Microorganisms (GCM) 10K type strain sequencing project: providing services to taxonomists for standard genome sequencing and annotation.</title>
        <authorList>
            <consortium name="The Broad Institute Genomics Platform"/>
            <consortium name="The Broad Institute Genome Sequencing Center for Infectious Disease"/>
            <person name="Wu L."/>
            <person name="Ma J."/>
        </authorList>
    </citation>
    <scope>NUCLEOTIDE SEQUENCE [LARGE SCALE GENOMIC DNA]</scope>
    <source>
        <strain evidence="2">JCM 18014</strain>
    </source>
</reference>
<dbReference type="Proteomes" id="UP001500518">
    <property type="component" value="Unassembled WGS sequence"/>
</dbReference>
<evidence type="ECO:0008006" key="3">
    <source>
        <dbReference type="Google" id="ProtNLM"/>
    </source>
</evidence>
<keyword evidence="2" id="KW-1185">Reference proteome</keyword>
<dbReference type="InterPro" id="IPR029044">
    <property type="entry name" value="Nucleotide-diphossugar_trans"/>
</dbReference>
<proteinExistence type="predicted"/>
<sequence length="355" mass="39359">MGDTAATALYWLALVEHELLLFAGVFFLIGAIDEFAMDIAWFWLRLTGRADTPVLNRREVRYRQLSGRAAVLIPAWQEAGVIGDTLTHALSVWPQEDLRIYVGVYRNDPATLEAAALGARDDGRVRIVVHDREGPSTKADCLNRLYHALQQDELREGREARMVILHDAEDMVDAAALSLLDRAIGTAQFVQLPVLPMPQRSARWVGSHYCEEFAEAHGKAMVVRNALGASLPAAGVGCAFGRRMLAQIAFRAGRDAPFDEDSLTEDYELGVKVAALGGRSRFLRVRGEDGQLIATRAYFPGQLGPAVRQKARWMHGIALQGWDRLGWTGGPGEWWMRLRDRRGPLSALVLLTGYT</sequence>
<dbReference type="SUPFAM" id="SSF53448">
    <property type="entry name" value="Nucleotide-diphospho-sugar transferases"/>
    <property type="match status" value="1"/>
</dbReference>
<comment type="caution">
    <text evidence="1">The sequence shown here is derived from an EMBL/GenBank/DDBJ whole genome shotgun (WGS) entry which is preliminary data.</text>
</comment>
<organism evidence="1 2">
    <name type="scientific">Erythrobacter westpacificensis</name>
    <dbReference type="NCBI Taxonomy" id="1055231"/>
    <lineage>
        <taxon>Bacteria</taxon>
        <taxon>Pseudomonadati</taxon>
        <taxon>Pseudomonadota</taxon>
        <taxon>Alphaproteobacteria</taxon>
        <taxon>Sphingomonadales</taxon>
        <taxon>Erythrobacteraceae</taxon>
        <taxon>Erythrobacter/Porphyrobacter group</taxon>
        <taxon>Erythrobacter</taxon>
    </lineage>
</organism>
<accession>A0ABP9KQC6</accession>
<evidence type="ECO:0000313" key="1">
    <source>
        <dbReference type="EMBL" id="GAA5061575.1"/>
    </source>
</evidence>
<dbReference type="NCBIfam" id="NF011307">
    <property type="entry name" value="PRK14716.1-5"/>
    <property type="match status" value="1"/>
</dbReference>
<protein>
    <recommendedName>
        <fullName evidence="3">Glycosyl transferase family protein</fullName>
    </recommendedName>
</protein>